<protein>
    <submittedName>
        <fullName evidence="1">Uncharacterized protein</fullName>
    </submittedName>
</protein>
<accession>A0A2J6RX68</accession>
<dbReference type="Proteomes" id="UP000235786">
    <property type="component" value="Unassembled WGS sequence"/>
</dbReference>
<dbReference type="AlphaFoldDB" id="A0A2J6RX68"/>
<reference evidence="1 2" key="1">
    <citation type="submission" date="2016-04" db="EMBL/GenBank/DDBJ databases">
        <title>A degradative enzymes factory behind the ericoid mycorrhizal symbiosis.</title>
        <authorList>
            <consortium name="DOE Joint Genome Institute"/>
            <person name="Martino E."/>
            <person name="Morin E."/>
            <person name="Grelet G."/>
            <person name="Kuo A."/>
            <person name="Kohler A."/>
            <person name="Daghino S."/>
            <person name="Barry K."/>
            <person name="Choi C."/>
            <person name="Cichocki N."/>
            <person name="Clum A."/>
            <person name="Copeland A."/>
            <person name="Hainaut M."/>
            <person name="Haridas S."/>
            <person name="Labutti K."/>
            <person name="Lindquist E."/>
            <person name="Lipzen A."/>
            <person name="Khouja H.-R."/>
            <person name="Murat C."/>
            <person name="Ohm R."/>
            <person name="Olson A."/>
            <person name="Spatafora J."/>
            <person name="Veneault-Fourrey C."/>
            <person name="Henrissat B."/>
            <person name="Grigoriev I."/>
            <person name="Martin F."/>
            <person name="Perotto S."/>
        </authorList>
    </citation>
    <scope>NUCLEOTIDE SEQUENCE [LARGE SCALE GENOMIC DNA]</scope>
    <source>
        <strain evidence="1 2">F</strain>
    </source>
</reference>
<evidence type="ECO:0000313" key="1">
    <source>
        <dbReference type="EMBL" id="PMD43111.1"/>
    </source>
</evidence>
<evidence type="ECO:0000313" key="2">
    <source>
        <dbReference type="Proteomes" id="UP000235786"/>
    </source>
</evidence>
<keyword evidence="2" id="KW-1185">Reference proteome</keyword>
<gene>
    <name evidence="1" type="ORF">L207DRAFT_631268</name>
</gene>
<dbReference type="OrthoDB" id="5382128at2759"/>
<sequence>MPEDESLVLNIHLGNDVRSITKGRFLHDIWTGFFDSVCLICSADFDPPQQPPIRTLSLSFAQDDPENPSTTFLRIYNRHLHCIIEQNIQYVLLSHAWHQPVSLAHLSKLSNNEAKHLVYQVPIQSLMAAMDKFGLDTEIWRIRSSCT</sequence>
<dbReference type="EMBL" id="KZ613942">
    <property type="protein sequence ID" value="PMD43111.1"/>
    <property type="molecule type" value="Genomic_DNA"/>
</dbReference>
<name>A0A2J6RX68_HYAVF</name>
<proteinExistence type="predicted"/>
<organism evidence="1 2">
    <name type="scientific">Hyaloscypha variabilis (strain UAMH 11265 / GT02V1 / F)</name>
    <name type="common">Meliniomyces variabilis</name>
    <dbReference type="NCBI Taxonomy" id="1149755"/>
    <lineage>
        <taxon>Eukaryota</taxon>
        <taxon>Fungi</taxon>
        <taxon>Dikarya</taxon>
        <taxon>Ascomycota</taxon>
        <taxon>Pezizomycotina</taxon>
        <taxon>Leotiomycetes</taxon>
        <taxon>Helotiales</taxon>
        <taxon>Hyaloscyphaceae</taxon>
        <taxon>Hyaloscypha</taxon>
        <taxon>Hyaloscypha variabilis</taxon>
    </lineage>
</organism>